<proteinExistence type="predicted"/>
<organism evidence="1 2">
    <name type="scientific">Eumeta variegata</name>
    <name type="common">Bagworm moth</name>
    <name type="synonym">Eumeta japonica</name>
    <dbReference type="NCBI Taxonomy" id="151549"/>
    <lineage>
        <taxon>Eukaryota</taxon>
        <taxon>Metazoa</taxon>
        <taxon>Ecdysozoa</taxon>
        <taxon>Arthropoda</taxon>
        <taxon>Hexapoda</taxon>
        <taxon>Insecta</taxon>
        <taxon>Pterygota</taxon>
        <taxon>Neoptera</taxon>
        <taxon>Endopterygota</taxon>
        <taxon>Lepidoptera</taxon>
        <taxon>Glossata</taxon>
        <taxon>Ditrysia</taxon>
        <taxon>Tineoidea</taxon>
        <taxon>Psychidae</taxon>
        <taxon>Oiketicinae</taxon>
        <taxon>Eumeta</taxon>
    </lineage>
</organism>
<gene>
    <name evidence="1" type="ORF">EVAR_19796_1</name>
</gene>
<dbReference type="EMBL" id="BGZK01000211">
    <property type="protein sequence ID" value="GBP28754.1"/>
    <property type="molecule type" value="Genomic_DNA"/>
</dbReference>
<accession>A0A4C1USH0</accession>
<evidence type="ECO:0000313" key="1">
    <source>
        <dbReference type="EMBL" id="GBP28754.1"/>
    </source>
</evidence>
<dbReference type="Proteomes" id="UP000299102">
    <property type="component" value="Unassembled WGS sequence"/>
</dbReference>
<reference evidence="1 2" key="1">
    <citation type="journal article" date="2019" name="Commun. Biol.">
        <title>The bagworm genome reveals a unique fibroin gene that provides high tensile strength.</title>
        <authorList>
            <person name="Kono N."/>
            <person name="Nakamura H."/>
            <person name="Ohtoshi R."/>
            <person name="Tomita M."/>
            <person name="Numata K."/>
            <person name="Arakawa K."/>
        </authorList>
    </citation>
    <scope>NUCLEOTIDE SEQUENCE [LARGE SCALE GENOMIC DNA]</scope>
</reference>
<comment type="caution">
    <text evidence="1">The sequence shown here is derived from an EMBL/GenBank/DDBJ whole genome shotgun (WGS) entry which is preliminary data.</text>
</comment>
<name>A0A4C1USH0_EUMVA</name>
<protein>
    <submittedName>
        <fullName evidence="1">Uncharacterized protein</fullName>
    </submittedName>
</protein>
<dbReference type="AlphaFoldDB" id="A0A4C1USH0"/>
<evidence type="ECO:0000313" key="2">
    <source>
        <dbReference type="Proteomes" id="UP000299102"/>
    </source>
</evidence>
<sequence length="127" mass="14262">MKASERINDGTVTSLAGVAKLIQVDGVVACNRHRTVYTLPTVNTHLAARFTSTFVNDPFARNEDTAITELRRWRVRHPAAVLGLANVGSIWGRGQKQRKEAAFEQTMKIKKERGEEDMVRVYAVLRP</sequence>
<keyword evidence="2" id="KW-1185">Reference proteome</keyword>